<evidence type="ECO:0000256" key="7">
    <source>
        <dbReference type="SAM" id="MobiDB-lite"/>
    </source>
</evidence>
<accession>A0AA36GBB2</accession>
<dbReference type="Proteomes" id="UP001177023">
    <property type="component" value="Unassembled WGS sequence"/>
</dbReference>
<dbReference type="Gene3D" id="3.30.40.100">
    <property type="match status" value="1"/>
</dbReference>
<dbReference type="PANTHER" id="PTHR23337">
    <property type="entry name" value="ZINC FINGER CW-TYPE COILED-COIL DOMAIN PROTEIN 1"/>
    <property type="match status" value="1"/>
</dbReference>
<comment type="caution">
    <text evidence="9">The sequence shown here is derived from an EMBL/GenBank/DDBJ whole genome shotgun (WGS) entry which is preliminary data.</text>
</comment>
<keyword evidence="3" id="KW-0863">Zinc-finger</keyword>
<keyword evidence="10" id="KW-1185">Reference proteome</keyword>
<evidence type="ECO:0000313" key="10">
    <source>
        <dbReference type="Proteomes" id="UP001177023"/>
    </source>
</evidence>
<evidence type="ECO:0000256" key="2">
    <source>
        <dbReference type="ARBA" id="ARBA00022723"/>
    </source>
</evidence>
<name>A0AA36GBB2_9BILA</name>
<sequence length="881" mass="98725">MSRPKVYKTELLTKASIAYNYLHTNSTTHEFAFGAIAEIADNAADADAQALHIDWDPNGKLLSFLDDGCGMSPKELISIVKFGHSYKKGGSFIGQYGNGLKSGAMRVAKDMIMFTKKDSIYSCLLLSRTFHEEQGLHEVFIASPSFNRDGTAFLDAAQDASERHDIEMKMIYDYSPFNDLNAIMHEFDKIGKSGTMVVLYELRHLDAKTLELDFVSEIRDIKLSGNPDRREPEHNSLRAYLAVLYFAPQMQIFLRGTKVQQTNLVQSLGEQRKYEFRATDLKEGAKAVHKNCMELTKKAENRLQEAKSDLGKMHRVNTGKMTREKNVAYTRQTAKIEDLGKEWALAKEKEKEAKRAISNPIPVAFYFGLNVHNRNRYGMMLYVNGRLIKMYEKTSMQRKKNDANMKALGVIGVVNLPCAVLTPTHNKQSFESQTAYNSIMREANKYMGQYWLDLKLDEKPGGVADFWARLGYNSTAWESVCQMDANFQKARRELTGYTIQCVNCLKWRHVPFNTDYFLGGVPERWACKDHPDEAYRSCAAKGGLKSIKIGNDLSSGKAKNSDRGRKLLSPKREAPSWHELMETARHTTSQNSLSGASVIAISSNTSSTPGEPPVAKTTECIEIADDENGTRYGQLDDYDDPYALFHSTITISEEDVDSKPEKRVGTPPEPSVRQQISTTNKRSQPSASRQSMPAIKRARASGSALSSSDVKNELADVNEHYSQRPIDTPTLSATRPKPSKLREKVSAPVAATTPPSSAEAIKTLRKVLRAVSEHMPKACPDVAGMPTADILKIDWADLIETMVQTSKDKTDAELAQLHAKERKRDKARLRKFDHPALTPIKDAACRVLRWAAPGEPEYAEVTPETALPALIMFRDRIDDVY</sequence>
<proteinExistence type="predicted"/>
<feature type="compositionally biased region" description="Polar residues" evidence="7">
    <location>
        <begin position="672"/>
        <end position="691"/>
    </location>
</feature>
<dbReference type="Gene3D" id="3.30.565.10">
    <property type="entry name" value="Histidine kinase-like ATPase, C-terminal domain"/>
    <property type="match status" value="1"/>
</dbReference>
<dbReference type="AlphaFoldDB" id="A0AA36GBB2"/>
<dbReference type="GO" id="GO:0005634">
    <property type="term" value="C:nucleus"/>
    <property type="evidence" value="ECO:0007669"/>
    <property type="project" value="UniProtKB-SubCell"/>
</dbReference>
<keyword evidence="2" id="KW-0479">Metal-binding</keyword>
<evidence type="ECO:0000256" key="4">
    <source>
        <dbReference type="ARBA" id="ARBA00022833"/>
    </source>
</evidence>
<reference evidence="9" key="1">
    <citation type="submission" date="2023-06" db="EMBL/GenBank/DDBJ databases">
        <authorList>
            <person name="Delattre M."/>
        </authorList>
    </citation>
    <scope>NUCLEOTIDE SEQUENCE</scope>
    <source>
        <strain evidence="9">AF72</strain>
    </source>
</reference>
<evidence type="ECO:0000256" key="1">
    <source>
        <dbReference type="ARBA" id="ARBA00004123"/>
    </source>
</evidence>
<evidence type="ECO:0000256" key="5">
    <source>
        <dbReference type="ARBA" id="ARBA00023054"/>
    </source>
</evidence>
<dbReference type="GO" id="GO:0008270">
    <property type="term" value="F:zinc ion binding"/>
    <property type="evidence" value="ECO:0007669"/>
    <property type="project" value="UniProtKB-KW"/>
</dbReference>
<feature type="region of interest" description="Disordered" evidence="7">
    <location>
        <begin position="651"/>
        <end position="757"/>
    </location>
</feature>
<dbReference type="InterPro" id="IPR041006">
    <property type="entry name" value="Morc_S5"/>
</dbReference>
<dbReference type="EMBL" id="CATQJA010002656">
    <property type="protein sequence ID" value="CAJ0579260.1"/>
    <property type="molecule type" value="Genomic_DNA"/>
</dbReference>
<protein>
    <recommendedName>
        <fullName evidence="8">CW-type domain-containing protein</fullName>
    </recommendedName>
</protein>
<dbReference type="PANTHER" id="PTHR23337:SF3">
    <property type="entry name" value="MORC FAMILY CW-TYPE ZINC FINGER 2"/>
    <property type="match status" value="1"/>
</dbReference>
<dbReference type="SUPFAM" id="SSF55874">
    <property type="entry name" value="ATPase domain of HSP90 chaperone/DNA topoisomerase II/histidine kinase"/>
    <property type="match status" value="1"/>
</dbReference>
<evidence type="ECO:0000256" key="6">
    <source>
        <dbReference type="ARBA" id="ARBA00023242"/>
    </source>
</evidence>
<dbReference type="InterPro" id="IPR036890">
    <property type="entry name" value="HATPase_C_sf"/>
</dbReference>
<keyword evidence="4" id="KW-0862">Zinc</keyword>
<keyword evidence="5" id="KW-0175">Coiled coil</keyword>
<feature type="domain" description="CW-type" evidence="8">
    <location>
        <begin position="491"/>
        <end position="546"/>
    </location>
</feature>
<feature type="compositionally biased region" description="Basic and acidic residues" evidence="7">
    <location>
        <begin position="710"/>
        <end position="722"/>
    </location>
</feature>
<dbReference type="Pfam" id="PF07496">
    <property type="entry name" value="zf-CW"/>
    <property type="match status" value="1"/>
</dbReference>
<feature type="region of interest" description="Disordered" evidence="7">
    <location>
        <begin position="555"/>
        <end position="576"/>
    </location>
</feature>
<keyword evidence="6" id="KW-0539">Nucleus</keyword>
<dbReference type="Pfam" id="PF13589">
    <property type="entry name" value="HATPase_c_3"/>
    <property type="match status" value="1"/>
</dbReference>
<evidence type="ECO:0000313" key="9">
    <source>
        <dbReference type="EMBL" id="CAJ0579260.1"/>
    </source>
</evidence>
<feature type="non-terminal residue" evidence="9">
    <location>
        <position position="881"/>
    </location>
</feature>
<dbReference type="PROSITE" id="PS51050">
    <property type="entry name" value="ZF_CW"/>
    <property type="match status" value="1"/>
</dbReference>
<evidence type="ECO:0000256" key="3">
    <source>
        <dbReference type="ARBA" id="ARBA00022771"/>
    </source>
</evidence>
<organism evidence="9 10">
    <name type="scientific">Mesorhabditis spiculigera</name>
    <dbReference type="NCBI Taxonomy" id="96644"/>
    <lineage>
        <taxon>Eukaryota</taxon>
        <taxon>Metazoa</taxon>
        <taxon>Ecdysozoa</taxon>
        <taxon>Nematoda</taxon>
        <taxon>Chromadorea</taxon>
        <taxon>Rhabditida</taxon>
        <taxon>Rhabditina</taxon>
        <taxon>Rhabditomorpha</taxon>
        <taxon>Rhabditoidea</taxon>
        <taxon>Rhabditidae</taxon>
        <taxon>Mesorhabditinae</taxon>
        <taxon>Mesorhabditis</taxon>
    </lineage>
</organism>
<gene>
    <name evidence="9" type="ORF">MSPICULIGERA_LOCUS17485</name>
</gene>
<evidence type="ECO:0000259" key="8">
    <source>
        <dbReference type="PROSITE" id="PS51050"/>
    </source>
</evidence>
<feature type="compositionally biased region" description="Basic and acidic residues" evidence="7">
    <location>
        <begin position="559"/>
        <end position="576"/>
    </location>
</feature>
<dbReference type="InterPro" id="IPR011124">
    <property type="entry name" value="Znf_CW"/>
</dbReference>
<feature type="compositionally biased region" description="Low complexity" evidence="7">
    <location>
        <begin position="746"/>
        <end position="757"/>
    </location>
</feature>
<dbReference type="Pfam" id="PF17942">
    <property type="entry name" value="Morc6_S5"/>
    <property type="match status" value="2"/>
</dbReference>
<comment type="subcellular location">
    <subcellularLocation>
        <location evidence="1">Nucleus</location>
    </subcellularLocation>
</comment>